<evidence type="ECO:0000313" key="1">
    <source>
        <dbReference type="EMBL" id="GBP69926.1"/>
    </source>
</evidence>
<dbReference type="AlphaFoldDB" id="A0A4C1Y1Y7"/>
<organism evidence="1 2">
    <name type="scientific">Eumeta variegata</name>
    <name type="common">Bagworm moth</name>
    <name type="synonym">Eumeta japonica</name>
    <dbReference type="NCBI Taxonomy" id="151549"/>
    <lineage>
        <taxon>Eukaryota</taxon>
        <taxon>Metazoa</taxon>
        <taxon>Ecdysozoa</taxon>
        <taxon>Arthropoda</taxon>
        <taxon>Hexapoda</taxon>
        <taxon>Insecta</taxon>
        <taxon>Pterygota</taxon>
        <taxon>Neoptera</taxon>
        <taxon>Endopterygota</taxon>
        <taxon>Lepidoptera</taxon>
        <taxon>Glossata</taxon>
        <taxon>Ditrysia</taxon>
        <taxon>Tineoidea</taxon>
        <taxon>Psychidae</taxon>
        <taxon>Oiketicinae</taxon>
        <taxon>Eumeta</taxon>
    </lineage>
</organism>
<accession>A0A4C1Y1Y7</accession>
<dbReference type="Proteomes" id="UP000299102">
    <property type="component" value="Unassembled WGS sequence"/>
</dbReference>
<protein>
    <submittedName>
        <fullName evidence="1">Uncharacterized protein</fullName>
    </submittedName>
</protein>
<name>A0A4C1Y1Y7_EUMVA</name>
<proteinExistence type="predicted"/>
<comment type="caution">
    <text evidence="1">The sequence shown here is derived from an EMBL/GenBank/DDBJ whole genome shotgun (WGS) entry which is preliminary data.</text>
</comment>
<dbReference type="EMBL" id="BGZK01001056">
    <property type="protein sequence ID" value="GBP69926.1"/>
    <property type="molecule type" value="Genomic_DNA"/>
</dbReference>
<gene>
    <name evidence="1" type="ORF">EVAR_83244_1</name>
</gene>
<sequence length="169" mass="19008">MKVPHDWCWSPFENSVKNYKSSAYKIYEIIVYDTGTRSKSGQIKKNLPGYTCFMPQGQHGASFKEILPVLMSFINGGGHGPVAAHARVDDRPATVTARTTRRYVRAAPNALTVATINQVSSINQPFDDHTHCYRLNERYIITMYLTDNNDSPVYLVPVKMPSSYKSATN</sequence>
<reference evidence="1 2" key="1">
    <citation type="journal article" date="2019" name="Commun. Biol.">
        <title>The bagworm genome reveals a unique fibroin gene that provides high tensile strength.</title>
        <authorList>
            <person name="Kono N."/>
            <person name="Nakamura H."/>
            <person name="Ohtoshi R."/>
            <person name="Tomita M."/>
            <person name="Numata K."/>
            <person name="Arakawa K."/>
        </authorList>
    </citation>
    <scope>NUCLEOTIDE SEQUENCE [LARGE SCALE GENOMIC DNA]</scope>
</reference>
<keyword evidence="2" id="KW-1185">Reference proteome</keyword>
<evidence type="ECO:0000313" key="2">
    <source>
        <dbReference type="Proteomes" id="UP000299102"/>
    </source>
</evidence>